<dbReference type="PANTHER" id="PTHR43213">
    <property type="entry name" value="BIFUNCTIONAL DTTP/UTP PYROPHOSPHATASE/METHYLTRANSFERASE PROTEIN-RELATED"/>
    <property type="match status" value="1"/>
</dbReference>
<comment type="caution">
    <text evidence="2">Lacks conserved residue(s) required for the propagation of feature annotation.</text>
</comment>
<dbReference type="HAMAP" id="MF_00528">
    <property type="entry name" value="Maf"/>
    <property type="match status" value="1"/>
</dbReference>
<dbReference type="Proteomes" id="UP001196408">
    <property type="component" value="Unassembled WGS sequence"/>
</dbReference>
<dbReference type="CDD" id="cd00555">
    <property type="entry name" value="Maf"/>
    <property type="match status" value="1"/>
</dbReference>
<feature type="site" description="Important for substrate specificity" evidence="2">
    <location>
        <position position="11"/>
    </location>
</feature>
<evidence type="ECO:0000313" key="5">
    <source>
        <dbReference type="Proteomes" id="UP001196408"/>
    </source>
</evidence>
<proteinExistence type="inferred from homology"/>
<sequence>MKIILASTSPRRKELLEREGIDFIIDASSITEYLDSSLEIEERLKKLAYDKGVSIHEKYPDDVVISADTTIYHNGKIIGKAHSAHEAREILESLSSHTHSVFTSVAVFYKNQVCTFVDETKVTFKNINDMIDDYLSVDEWKGKAGAYAIQGVAGKFIEEVQGDIDNVIGLPVKHVIEVIETLTKKPL</sequence>
<name>A0AAW4MPN4_9FIRM</name>
<feature type="active site" description="Proton acceptor" evidence="2">
    <location>
        <position position="68"/>
    </location>
</feature>
<dbReference type="Pfam" id="PF02545">
    <property type="entry name" value="Maf"/>
    <property type="match status" value="1"/>
</dbReference>
<dbReference type="GO" id="GO:0047429">
    <property type="term" value="F:nucleoside triphosphate diphosphatase activity"/>
    <property type="evidence" value="ECO:0007669"/>
    <property type="project" value="UniProtKB-EC"/>
</dbReference>
<evidence type="ECO:0000313" key="3">
    <source>
        <dbReference type="EMBL" id="MBV3382041.1"/>
    </source>
</evidence>
<dbReference type="GO" id="GO:0005737">
    <property type="term" value="C:cytoplasm"/>
    <property type="evidence" value="ECO:0007669"/>
    <property type="project" value="UniProtKB-SubCell"/>
</dbReference>
<feature type="site" description="Important for substrate specificity" evidence="2">
    <location>
        <position position="69"/>
    </location>
</feature>
<evidence type="ECO:0000313" key="6">
    <source>
        <dbReference type="Proteomes" id="UP001197492"/>
    </source>
</evidence>
<dbReference type="InterPro" id="IPR003697">
    <property type="entry name" value="Maf-like"/>
</dbReference>
<comment type="similarity">
    <text evidence="2">Belongs to the Maf family. YhdE subfamily.</text>
</comment>
<comment type="catalytic activity">
    <reaction evidence="2">
        <text>UTP + H2O = UMP + diphosphate + H(+)</text>
        <dbReference type="Rhea" id="RHEA:29395"/>
        <dbReference type="ChEBI" id="CHEBI:15377"/>
        <dbReference type="ChEBI" id="CHEBI:15378"/>
        <dbReference type="ChEBI" id="CHEBI:33019"/>
        <dbReference type="ChEBI" id="CHEBI:46398"/>
        <dbReference type="ChEBI" id="CHEBI:57865"/>
        <dbReference type="EC" id="3.6.1.9"/>
    </reaction>
</comment>
<dbReference type="GO" id="GO:0009117">
    <property type="term" value="P:nucleotide metabolic process"/>
    <property type="evidence" value="ECO:0007669"/>
    <property type="project" value="UniProtKB-KW"/>
</dbReference>
<accession>A0AAW4MPN4</accession>
<reference evidence="3 6" key="1">
    <citation type="submission" date="2021-06" db="EMBL/GenBank/DDBJ databases">
        <title>Collection of gut derived symbiotic bacterial strains cultured from healthy donors.</title>
        <authorList>
            <person name="Lin H."/>
            <person name="Littmann E."/>
            <person name="Pamer E.G."/>
        </authorList>
    </citation>
    <scope>NUCLEOTIDE SEQUENCE</scope>
    <source>
        <strain evidence="4 6">MSK.21.70</strain>
        <strain evidence="3">MSK.21.82</strain>
    </source>
</reference>
<feature type="site" description="Important for substrate specificity" evidence="2">
    <location>
        <position position="150"/>
    </location>
</feature>
<keyword evidence="2" id="KW-0546">Nucleotide metabolism</keyword>
<evidence type="ECO:0000313" key="4">
    <source>
        <dbReference type="EMBL" id="MBV3392067.1"/>
    </source>
</evidence>
<keyword evidence="6" id="KW-1185">Reference proteome</keyword>
<gene>
    <name evidence="3" type="ORF">KSV97_02135</name>
    <name evidence="4" type="ORF">KSW06_02150</name>
</gene>
<protein>
    <recommendedName>
        <fullName evidence="2">dTTP/UTP pyrophosphatase</fullName>
        <shortName evidence="2">dTTPase/UTPase</shortName>
        <ecNumber evidence="2">3.6.1.9</ecNumber>
    </recommendedName>
    <alternativeName>
        <fullName evidence="2">Nucleoside triphosphate pyrophosphatase</fullName>
    </alternativeName>
    <alternativeName>
        <fullName evidence="2">Nucleotide pyrophosphatase</fullName>
        <shortName evidence="2">Nucleotide PPase</shortName>
    </alternativeName>
</protein>
<dbReference type="PANTHER" id="PTHR43213:SF5">
    <property type="entry name" value="BIFUNCTIONAL DTTP_UTP PYROPHOSPHATASE_METHYLTRANSFERASE PROTEIN-RELATED"/>
    <property type="match status" value="1"/>
</dbReference>
<comment type="function">
    <text evidence="2">Nucleoside triphosphate pyrophosphatase that hydrolyzes dTTP and UTP. May have a dual role in cell division arrest and in preventing the incorporation of modified nucleotides into cellular nucleic acids.</text>
</comment>
<comment type="subcellular location">
    <subcellularLocation>
        <location evidence="2">Cytoplasm</location>
    </subcellularLocation>
</comment>
<keyword evidence="2" id="KW-0963">Cytoplasm</keyword>
<dbReference type="EMBL" id="JAHOEF010000008">
    <property type="protein sequence ID" value="MBV3382041.1"/>
    <property type="molecule type" value="Genomic_DNA"/>
</dbReference>
<comment type="catalytic activity">
    <reaction evidence="2">
        <text>dTTP + H2O = dTMP + diphosphate + H(+)</text>
        <dbReference type="Rhea" id="RHEA:28534"/>
        <dbReference type="ChEBI" id="CHEBI:15377"/>
        <dbReference type="ChEBI" id="CHEBI:15378"/>
        <dbReference type="ChEBI" id="CHEBI:33019"/>
        <dbReference type="ChEBI" id="CHEBI:37568"/>
        <dbReference type="ChEBI" id="CHEBI:63528"/>
        <dbReference type="EC" id="3.6.1.9"/>
    </reaction>
</comment>
<dbReference type="AlphaFoldDB" id="A0AAW4MPN4"/>
<dbReference type="EC" id="3.6.1.9" evidence="2"/>
<keyword evidence="1 2" id="KW-0378">Hydrolase</keyword>
<organism evidence="3 5">
    <name type="scientific">Catenibacterium mitsuokai</name>
    <dbReference type="NCBI Taxonomy" id="100886"/>
    <lineage>
        <taxon>Bacteria</taxon>
        <taxon>Bacillati</taxon>
        <taxon>Bacillota</taxon>
        <taxon>Erysipelotrichia</taxon>
        <taxon>Erysipelotrichales</taxon>
        <taxon>Coprobacillaceae</taxon>
        <taxon>Catenibacterium</taxon>
    </lineage>
</organism>
<evidence type="ECO:0000256" key="1">
    <source>
        <dbReference type="ARBA" id="ARBA00022801"/>
    </source>
</evidence>
<evidence type="ECO:0000256" key="2">
    <source>
        <dbReference type="HAMAP-Rule" id="MF_00528"/>
    </source>
</evidence>
<dbReference type="RefSeq" id="WP_217747092.1">
    <property type="nucleotide sequence ID" value="NZ_JAHOEB010000008.1"/>
</dbReference>
<comment type="cofactor">
    <cofactor evidence="2">
        <name>a divalent metal cation</name>
        <dbReference type="ChEBI" id="CHEBI:60240"/>
    </cofactor>
</comment>
<comment type="caution">
    <text evidence="3">The sequence shown here is derived from an EMBL/GenBank/DDBJ whole genome shotgun (WGS) entry which is preliminary data.</text>
</comment>
<dbReference type="NCBIfam" id="TIGR00172">
    <property type="entry name" value="maf"/>
    <property type="match status" value="1"/>
</dbReference>
<dbReference type="EMBL" id="JAHOEL010000008">
    <property type="protein sequence ID" value="MBV3392067.1"/>
    <property type="molecule type" value="Genomic_DNA"/>
</dbReference>
<dbReference type="Proteomes" id="UP001197492">
    <property type="component" value="Unassembled WGS sequence"/>
</dbReference>
<dbReference type="PIRSF" id="PIRSF006305">
    <property type="entry name" value="Maf"/>
    <property type="match status" value="1"/>
</dbReference>